<organism evidence="4 5">
    <name type="scientific">Kalanchoe fedtschenkoi</name>
    <name type="common">Lavender scallops</name>
    <name type="synonym">South American air plant</name>
    <dbReference type="NCBI Taxonomy" id="63787"/>
    <lineage>
        <taxon>Eukaryota</taxon>
        <taxon>Viridiplantae</taxon>
        <taxon>Streptophyta</taxon>
        <taxon>Embryophyta</taxon>
        <taxon>Tracheophyta</taxon>
        <taxon>Spermatophyta</taxon>
        <taxon>Magnoliopsida</taxon>
        <taxon>eudicotyledons</taxon>
        <taxon>Gunneridae</taxon>
        <taxon>Pentapetalae</taxon>
        <taxon>Saxifragales</taxon>
        <taxon>Crassulaceae</taxon>
        <taxon>Kalanchoe</taxon>
    </lineage>
</organism>
<name>A0A7N1A6B2_KALFE</name>
<dbReference type="InterPro" id="IPR013083">
    <property type="entry name" value="Znf_RING/FYVE/PHD"/>
</dbReference>
<dbReference type="GO" id="GO:0008270">
    <property type="term" value="F:zinc ion binding"/>
    <property type="evidence" value="ECO:0007669"/>
    <property type="project" value="UniProtKB-KW"/>
</dbReference>
<dbReference type="Proteomes" id="UP000594263">
    <property type="component" value="Unplaced"/>
</dbReference>
<evidence type="ECO:0000259" key="3">
    <source>
        <dbReference type="PROSITE" id="PS50089"/>
    </source>
</evidence>
<keyword evidence="5" id="KW-1185">Reference proteome</keyword>
<evidence type="ECO:0000313" key="4">
    <source>
        <dbReference type="EnsemblPlants" id="Kaladp0095s0301.1.v1.1"/>
    </source>
</evidence>
<proteinExistence type="predicted"/>
<dbReference type="EnsemblPlants" id="Kaladp0095s0301.1.v1.1">
    <property type="protein sequence ID" value="Kaladp0095s0301.1.v1.1"/>
    <property type="gene ID" value="Kaladp0095s0301.v1.1"/>
</dbReference>
<keyword evidence="1" id="KW-0862">Zinc</keyword>
<feature type="region of interest" description="Disordered" evidence="2">
    <location>
        <begin position="1"/>
        <end position="49"/>
    </location>
</feature>
<dbReference type="InterPro" id="IPR001841">
    <property type="entry name" value="Znf_RING"/>
</dbReference>
<evidence type="ECO:0000256" key="1">
    <source>
        <dbReference type="PROSITE-ProRule" id="PRU00175"/>
    </source>
</evidence>
<dbReference type="Gene3D" id="3.30.40.10">
    <property type="entry name" value="Zinc/RING finger domain, C3HC4 (zinc finger)"/>
    <property type="match status" value="1"/>
</dbReference>
<dbReference type="SMART" id="SM00184">
    <property type="entry name" value="RING"/>
    <property type="match status" value="1"/>
</dbReference>
<sequence length="225" mass="24665">MRKRDRARFLQDNKPPTEPYASPPDTADGVPCSSGITISPKPEIPQSTDPSELLENYAAAPSNAESYSLSRALALKQAHELHYGHQYSRRKSNNLASTSGPYAEGVPIHHDKLPFKLPSQTVAQMQYQEERLINPGKRIRLNPTEVETITANIPDPAKQVPPCIICQQSLRRIPSSGGTFSSSNVSVVAVLVCGHLYHAQCLELNTSREHLHDPPCPLCLGMLPG</sequence>
<evidence type="ECO:0000256" key="2">
    <source>
        <dbReference type="SAM" id="MobiDB-lite"/>
    </source>
</evidence>
<evidence type="ECO:0000313" key="5">
    <source>
        <dbReference type="Proteomes" id="UP000594263"/>
    </source>
</evidence>
<keyword evidence="1" id="KW-0479">Metal-binding</keyword>
<dbReference type="AlphaFoldDB" id="A0A7N1A6B2"/>
<dbReference type="Gramene" id="Kaladp0095s0301.1.v1.1">
    <property type="protein sequence ID" value="Kaladp0095s0301.1.v1.1"/>
    <property type="gene ID" value="Kaladp0095s0301.v1.1"/>
</dbReference>
<keyword evidence="1" id="KW-0863">Zinc-finger</keyword>
<dbReference type="PANTHER" id="PTHR31150">
    <property type="entry name" value="EXPRESSED PROTEIN"/>
    <property type="match status" value="1"/>
</dbReference>
<dbReference type="PROSITE" id="PS50089">
    <property type="entry name" value="ZF_RING_2"/>
    <property type="match status" value="1"/>
</dbReference>
<dbReference type="SUPFAM" id="SSF57850">
    <property type="entry name" value="RING/U-box"/>
    <property type="match status" value="1"/>
</dbReference>
<feature type="domain" description="RING-type" evidence="3">
    <location>
        <begin position="163"/>
        <end position="219"/>
    </location>
</feature>
<feature type="region of interest" description="Disordered" evidence="2">
    <location>
        <begin position="84"/>
        <end position="103"/>
    </location>
</feature>
<dbReference type="PANTHER" id="PTHR31150:SF6">
    <property type="entry name" value="ZINC ION BINDING PROTEIN"/>
    <property type="match status" value="1"/>
</dbReference>
<accession>A0A7N1A6B2</accession>
<reference evidence="4" key="1">
    <citation type="submission" date="2021-01" db="UniProtKB">
        <authorList>
            <consortium name="EnsemblPlants"/>
        </authorList>
    </citation>
    <scope>IDENTIFICATION</scope>
</reference>
<protein>
    <recommendedName>
        <fullName evidence="3">RING-type domain-containing protein</fullName>
    </recommendedName>
</protein>